<comment type="caution">
    <text evidence="1">The sequence shown here is derived from an EMBL/GenBank/DDBJ whole genome shotgun (WGS) entry which is preliminary data.</text>
</comment>
<dbReference type="Proteomes" id="UP000309997">
    <property type="component" value="Unassembled WGS sequence"/>
</dbReference>
<accession>A0ACC4D5A2</accession>
<proteinExistence type="predicted"/>
<evidence type="ECO:0000313" key="1">
    <source>
        <dbReference type="EMBL" id="KAL3612318.1"/>
    </source>
</evidence>
<sequence length="78" mass="8680">MEVGAACPERVPTRGDGGEDCGLRRRTMEWGTSIRHCSWEFNTYFYAVQEIFLISTLTAFAVGVSQQCMVLICLAAID</sequence>
<protein>
    <submittedName>
        <fullName evidence="1">Uncharacterized protein</fullName>
    </submittedName>
</protein>
<name>A0ACC4D5A2_POPAL</name>
<dbReference type="EMBL" id="RCHU02000001">
    <property type="protein sequence ID" value="KAL3612318.1"/>
    <property type="molecule type" value="Genomic_DNA"/>
</dbReference>
<evidence type="ECO:0000313" key="2">
    <source>
        <dbReference type="Proteomes" id="UP000309997"/>
    </source>
</evidence>
<organism evidence="1 2">
    <name type="scientific">Populus alba</name>
    <name type="common">White poplar</name>
    <dbReference type="NCBI Taxonomy" id="43335"/>
    <lineage>
        <taxon>Eukaryota</taxon>
        <taxon>Viridiplantae</taxon>
        <taxon>Streptophyta</taxon>
        <taxon>Embryophyta</taxon>
        <taxon>Tracheophyta</taxon>
        <taxon>Spermatophyta</taxon>
        <taxon>Magnoliopsida</taxon>
        <taxon>eudicotyledons</taxon>
        <taxon>Gunneridae</taxon>
        <taxon>Pentapetalae</taxon>
        <taxon>rosids</taxon>
        <taxon>fabids</taxon>
        <taxon>Malpighiales</taxon>
        <taxon>Salicaceae</taxon>
        <taxon>Saliceae</taxon>
        <taxon>Populus</taxon>
    </lineage>
</organism>
<keyword evidence="2" id="KW-1185">Reference proteome</keyword>
<reference evidence="1 2" key="1">
    <citation type="journal article" date="2024" name="Plant Biotechnol. J.">
        <title>Genome and CRISPR/Cas9 system of a widespread forest tree (Populus alba) in the world.</title>
        <authorList>
            <person name="Liu Y.J."/>
            <person name="Jiang P.F."/>
            <person name="Han X.M."/>
            <person name="Li X.Y."/>
            <person name="Wang H.M."/>
            <person name="Wang Y.J."/>
            <person name="Wang X.X."/>
            <person name="Zeng Q.Y."/>
        </authorList>
    </citation>
    <scope>NUCLEOTIDE SEQUENCE [LARGE SCALE GENOMIC DNA]</scope>
    <source>
        <strain evidence="2">cv. PAL-ZL1</strain>
    </source>
</reference>
<gene>
    <name evidence="1" type="ORF">D5086_003338</name>
</gene>